<dbReference type="InterPro" id="IPR009057">
    <property type="entry name" value="Homeodomain-like_sf"/>
</dbReference>
<keyword evidence="3" id="KW-0805">Transcription regulation</keyword>
<accession>A0A445IEK5</accession>
<dbReference type="PROSITE" id="PS51294">
    <property type="entry name" value="HTH_MYB"/>
    <property type="match status" value="2"/>
</dbReference>
<sequence length="331" mass="37226">MRKPEACNNNTKNNSNKKLRKGLWSPEEDDKLMNYMLNHGQGCWSDVARNAGLQRCGKSCRLRWINYLRPDLKRGAFSPQEEELIIHFHSLLGNRWSQIAARLPGRTDNEIKNFWNSTIKKRLKNMSSTTTTTSTSPNASETSISEPSNKDLNNMGGFISTLHNKHAGFVPMFGSSPSPSMMQTSTVFNNMIERFPMLEQGLINMPASGGYFEGTGSTPCFSQCEVDNNKGSCYLENEVFESVNIGVEGDMFVPPLENVTCKREETTNSSYFDADINSILNNCNNIGIAENKAHHGVENLFQQELATATGEWDFEELMKDVSSFPFLDFSY</sequence>
<feature type="region of interest" description="Disordered" evidence="8">
    <location>
        <begin position="1"/>
        <end position="21"/>
    </location>
</feature>
<comment type="subcellular location">
    <subcellularLocation>
        <location evidence="1">Nucleus</location>
    </subcellularLocation>
</comment>
<dbReference type="CDD" id="cd00167">
    <property type="entry name" value="SANT"/>
    <property type="match status" value="2"/>
</dbReference>
<evidence type="ECO:0000259" key="9">
    <source>
        <dbReference type="PROSITE" id="PS50090"/>
    </source>
</evidence>
<dbReference type="InterPro" id="IPR051953">
    <property type="entry name" value="Plant_SW-associated_TFs"/>
</dbReference>
<dbReference type="PANTHER" id="PTHR47997:SF44">
    <property type="entry name" value="TRANSCRIPTION FACTOR MYB46"/>
    <property type="match status" value="1"/>
</dbReference>
<evidence type="ECO:0000256" key="6">
    <source>
        <dbReference type="ARBA" id="ARBA00023163"/>
    </source>
</evidence>
<dbReference type="AlphaFoldDB" id="A0A445IEK5"/>
<dbReference type="GO" id="GO:0003690">
    <property type="term" value="F:double-stranded DNA binding"/>
    <property type="evidence" value="ECO:0007669"/>
    <property type="project" value="UniProtKB-ARBA"/>
</dbReference>
<dbReference type="GO" id="GO:0005634">
    <property type="term" value="C:nucleus"/>
    <property type="evidence" value="ECO:0007669"/>
    <property type="project" value="UniProtKB-SubCell"/>
</dbReference>
<organism evidence="11 12">
    <name type="scientific">Glycine soja</name>
    <name type="common">Wild soybean</name>
    <dbReference type="NCBI Taxonomy" id="3848"/>
    <lineage>
        <taxon>Eukaryota</taxon>
        <taxon>Viridiplantae</taxon>
        <taxon>Streptophyta</taxon>
        <taxon>Embryophyta</taxon>
        <taxon>Tracheophyta</taxon>
        <taxon>Spermatophyta</taxon>
        <taxon>Magnoliopsida</taxon>
        <taxon>eudicotyledons</taxon>
        <taxon>Gunneridae</taxon>
        <taxon>Pentapetalae</taxon>
        <taxon>rosids</taxon>
        <taxon>fabids</taxon>
        <taxon>Fabales</taxon>
        <taxon>Fabaceae</taxon>
        <taxon>Papilionoideae</taxon>
        <taxon>50 kb inversion clade</taxon>
        <taxon>NPAAA clade</taxon>
        <taxon>indigoferoid/millettioid clade</taxon>
        <taxon>Phaseoleae</taxon>
        <taxon>Glycine</taxon>
        <taxon>Glycine subgen. Soja</taxon>
    </lineage>
</organism>
<name>A0A445IEK5_GLYSO</name>
<protein>
    <submittedName>
        <fullName evidence="11">Transcription factor MYB83</fullName>
    </submittedName>
</protein>
<dbReference type="FunFam" id="1.10.10.60:FF:000077">
    <property type="entry name" value="MYB transcription factor"/>
    <property type="match status" value="1"/>
</dbReference>
<dbReference type="Proteomes" id="UP000289340">
    <property type="component" value="Chromosome 11"/>
</dbReference>
<dbReference type="GO" id="GO:0045893">
    <property type="term" value="P:positive regulation of DNA-templated transcription"/>
    <property type="evidence" value="ECO:0007669"/>
    <property type="project" value="UniProtKB-ARBA"/>
</dbReference>
<evidence type="ECO:0000313" key="12">
    <source>
        <dbReference type="Proteomes" id="UP000289340"/>
    </source>
</evidence>
<comment type="caution">
    <text evidence="11">The sequence shown here is derived from an EMBL/GenBank/DDBJ whole genome shotgun (WGS) entry which is preliminary data.</text>
</comment>
<evidence type="ECO:0000256" key="3">
    <source>
        <dbReference type="ARBA" id="ARBA00023015"/>
    </source>
</evidence>
<feature type="compositionally biased region" description="Polar residues" evidence="8">
    <location>
        <begin position="137"/>
        <end position="150"/>
    </location>
</feature>
<evidence type="ECO:0000256" key="8">
    <source>
        <dbReference type="SAM" id="MobiDB-lite"/>
    </source>
</evidence>
<dbReference type="PROSITE" id="PS50090">
    <property type="entry name" value="MYB_LIKE"/>
    <property type="match status" value="2"/>
</dbReference>
<dbReference type="InterPro" id="IPR017930">
    <property type="entry name" value="Myb_dom"/>
</dbReference>
<feature type="region of interest" description="Disordered" evidence="8">
    <location>
        <begin position="125"/>
        <end position="150"/>
    </location>
</feature>
<evidence type="ECO:0000259" key="10">
    <source>
        <dbReference type="PROSITE" id="PS51294"/>
    </source>
</evidence>
<dbReference type="SUPFAM" id="SSF46689">
    <property type="entry name" value="Homeodomain-like"/>
    <property type="match status" value="1"/>
</dbReference>
<feature type="domain" description="HTH myb-type" evidence="10">
    <location>
        <begin position="69"/>
        <end position="123"/>
    </location>
</feature>
<keyword evidence="5" id="KW-0010">Activator</keyword>
<dbReference type="EMBL" id="QZWG01000011">
    <property type="protein sequence ID" value="RZB84278.1"/>
    <property type="molecule type" value="Genomic_DNA"/>
</dbReference>
<dbReference type="GO" id="GO:2000652">
    <property type="term" value="P:regulation of secondary cell wall biogenesis"/>
    <property type="evidence" value="ECO:0007669"/>
    <property type="project" value="UniProtKB-ARBA"/>
</dbReference>
<evidence type="ECO:0000256" key="1">
    <source>
        <dbReference type="ARBA" id="ARBA00004123"/>
    </source>
</evidence>
<dbReference type="SMART" id="SM00717">
    <property type="entry name" value="SANT"/>
    <property type="match status" value="2"/>
</dbReference>
<dbReference type="PANTHER" id="PTHR47997">
    <property type="entry name" value="MYB DOMAIN PROTEIN 55"/>
    <property type="match status" value="1"/>
</dbReference>
<evidence type="ECO:0000256" key="4">
    <source>
        <dbReference type="ARBA" id="ARBA00023125"/>
    </source>
</evidence>
<evidence type="ECO:0000256" key="2">
    <source>
        <dbReference type="ARBA" id="ARBA00022737"/>
    </source>
</evidence>
<keyword evidence="12" id="KW-1185">Reference proteome</keyword>
<dbReference type="Gene3D" id="1.10.10.60">
    <property type="entry name" value="Homeodomain-like"/>
    <property type="match status" value="2"/>
</dbReference>
<feature type="domain" description="Myb-like" evidence="9">
    <location>
        <begin position="16"/>
        <end position="68"/>
    </location>
</feature>
<dbReference type="GO" id="GO:0043565">
    <property type="term" value="F:sequence-specific DNA binding"/>
    <property type="evidence" value="ECO:0007669"/>
    <property type="project" value="UniProtKB-ARBA"/>
</dbReference>
<keyword evidence="6" id="KW-0804">Transcription</keyword>
<dbReference type="Pfam" id="PF00249">
    <property type="entry name" value="Myb_DNA-binding"/>
    <property type="match status" value="2"/>
</dbReference>
<feature type="compositionally biased region" description="Low complexity" evidence="8">
    <location>
        <begin position="127"/>
        <end position="136"/>
    </location>
</feature>
<gene>
    <name evidence="11" type="ORF">D0Y65_032593</name>
</gene>
<dbReference type="InterPro" id="IPR001005">
    <property type="entry name" value="SANT/Myb"/>
</dbReference>
<keyword evidence="7" id="KW-0539">Nucleus</keyword>
<feature type="domain" description="Myb-like" evidence="9">
    <location>
        <begin position="69"/>
        <end position="119"/>
    </location>
</feature>
<evidence type="ECO:0000256" key="7">
    <source>
        <dbReference type="ARBA" id="ARBA00023242"/>
    </source>
</evidence>
<keyword evidence="2" id="KW-0677">Repeat</keyword>
<reference evidence="11 12" key="1">
    <citation type="submission" date="2018-09" db="EMBL/GenBank/DDBJ databases">
        <title>A high-quality reference genome of wild soybean provides a powerful tool to mine soybean genomes.</title>
        <authorList>
            <person name="Xie M."/>
            <person name="Chung C.Y.L."/>
            <person name="Li M.-W."/>
            <person name="Wong F.-L."/>
            <person name="Chan T.-F."/>
            <person name="Lam H.-M."/>
        </authorList>
    </citation>
    <scope>NUCLEOTIDE SEQUENCE [LARGE SCALE GENOMIC DNA]</scope>
    <source>
        <strain evidence="12">cv. W05</strain>
        <tissue evidence="11">Hypocotyl of etiolated seedlings</tissue>
    </source>
</reference>
<proteinExistence type="predicted"/>
<feature type="domain" description="HTH myb-type" evidence="10">
    <location>
        <begin position="16"/>
        <end position="68"/>
    </location>
</feature>
<evidence type="ECO:0000256" key="5">
    <source>
        <dbReference type="ARBA" id="ARBA00023159"/>
    </source>
</evidence>
<dbReference type="Gramene" id="XM_028333413.1">
    <property type="protein sequence ID" value="XP_028189214.1"/>
    <property type="gene ID" value="LOC114375587"/>
</dbReference>
<keyword evidence="4" id="KW-0238">DNA-binding</keyword>
<evidence type="ECO:0000313" key="11">
    <source>
        <dbReference type="EMBL" id="RZB84278.1"/>
    </source>
</evidence>
<dbReference type="FunFam" id="1.10.10.60:FF:000269">
    <property type="entry name" value="Transcription factor MYB46"/>
    <property type="match status" value="1"/>
</dbReference>